<dbReference type="InterPro" id="IPR003593">
    <property type="entry name" value="AAA+_ATPase"/>
</dbReference>
<dbReference type="Pfam" id="PF12770">
    <property type="entry name" value="CHAT"/>
    <property type="match status" value="1"/>
</dbReference>
<protein>
    <recommendedName>
        <fullName evidence="2">AAA+ ATPase domain-containing protein</fullName>
    </recommendedName>
</protein>
<dbReference type="OrthoDB" id="4508661at2759"/>
<dbReference type="GeneID" id="63751202"/>
<dbReference type="Gene3D" id="3.40.50.300">
    <property type="entry name" value="P-loop containing nucleotide triphosphate hydrolases"/>
    <property type="match status" value="1"/>
</dbReference>
<feature type="domain" description="AAA+ ATPase" evidence="2">
    <location>
        <begin position="472"/>
        <end position="633"/>
    </location>
</feature>
<keyword evidence="1" id="KW-0175">Coiled coil</keyword>
<evidence type="ECO:0000313" key="3">
    <source>
        <dbReference type="EMBL" id="OJJ35372.1"/>
    </source>
</evidence>
<dbReference type="RefSeq" id="XP_040689048.1">
    <property type="nucleotide sequence ID" value="XM_040835354.1"/>
</dbReference>
<evidence type="ECO:0000313" key="4">
    <source>
        <dbReference type="Proteomes" id="UP000184383"/>
    </source>
</evidence>
<evidence type="ECO:0000256" key="1">
    <source>
        <dbReference type="SAM" id="Coils"/>
    </source>
</evidence>
<dbReference type="STRING" id="1073089.A0A1L9RKB4"/>
<proteinExistence type="predicted"/>
<dbReference type="InterPro" id="IPR024983">
    <property type="entry name" value="CHAT_dom"/>
</dbReference>
<reference evidence="4" key="1">
    <citation type="journal article" date="2017" name="Genome Biol.">
        <title>Comparative genomics reveals high biological diversity and specific adaptations in the industrially and medically important fungal genus Aspergillus.</title>
        <authorList>
            <person name="de Vries R.P."/>
            <person name="Riley R."/>
            <person name="Wiebenga A."/>
            <person name="Aguilar-Osorio G."/>
            <person name="Amillis S."/>
            <person name="Uchima C.A."/>
            <person name="Anderluh G."/>
            <person name="Asadollahi M."/>
            <person name="Askin M."/>
            <person name="Barry K."/>
            <person name="Battaglia E."/>
            <person name="Bayram O."/>
            <person name="Benocci T."/>
            <person name="Braus-Stromeyer S.A."/>
            <person name="Caldana C."/>
            <person name="Canovas D."/>
            <person name="Cerqueira G.C."/>
            <person name="Chen F."/>
            <person name="Chen W."/>
            <person name="Choi C."/>
            <person name="Clum A."/>
            <person name="Dos Santos R.A."/>
            <person name="Damasio A.R."/>
            <person name="Diallinas G."/>
            <person name="Emri T."/>
            <person name="Fekete E."/>
            <person name="Flipphi M."/>
            <person name="Freyberg S."/>
            <person name="Gallo A."/>
            <person name="Gournas C."/>
            <person name="Habgood R."/>
            <person name="Hainaut M."/>
            <person name="Harispe M.L."/>
            <person name="Henrissat B."/>
            <person name="Hilden K.S."/>
            <person name="Hope R."/>
            <person name="Hossain A."/>
            <person name="Karabika E."/>
            <person name="Karaffa L."/>
            <person name="Karanyi Z."/>
            <person name="Krasevec N."/>
            <person name="Kuo A."/>
            <person name="Kusch H."/>
            <person name="LaButti K."/>
            <person name="Lagendijk E.L."/>
            <person name="Lapidus A."/>
            <person name="Levasseur A."/>
            <person name="Lindquist E."/>
            <person name="Lipzen A."/>
            <person name="Logrieco A.F."/>
            <person name="MacCabe A."/>
            <person name="Maekelae M.R."/>
            <person name="Malavazi I."/>
            <person name="Melin P."/>
            <person name="Meyer V."/>
            <person name="Mielnichuk N."/>
            <person name="Miskei M."/>
            <person name="Molnar A.P."/>
            <person name="Mule G."/>
            <person name="Ngan C.Y."/>
            <person name="Orejas M."/>
            <person name="Orosz E."/>
            <person name="Ouedraogo J.P."/>
            <person name="Overkamp K.M."/>
            <person name="Park H.-S."/>
            <person name="Perrone G."/>
            <person name="Piumi F."/>
            <person name="Punt P.J."/>
            <person name="Ram A.F."/>
            <person name="Ramon A."/>
            <person name="Rauscher S."/>
            <person name="Record E."/>
            <person name="Riano-Pachon D.M."/>
            <person name="Robert V."/>
            <person name="Roehrig J."/>
            <person name="Ruller R."/>
            <person name="Salamov A."/>
            <person name="Salih N.S."/>
            <person name="Samson R.A."/>
            <person name="Sandor E."/>
            <person name="Sanguinetti M."/>
            <person name="Schuetze T."/>
            <person name="Sepcic K."/>
            <person name="Shelest E."/>
            <person name="Sherlock G."/>
            <person name="Sophianopoulou V."/>
            <person name="Squina F.M."/>
            <person name="Sun H."/>
            <person name="Susca A."/>
            <person name="Todd R.B."/>
            <person name="Tsang A."/>
            <person name="Unkles S.E."/>
            <person name="van de Wiele N."/>
            <person name="van Rossen-Uffink D."/>
            <person name="Oliveira J.V."/>
            <person name="Vesth T.C."/>
            <person name="Visser J."/>
            <person name="Yu J.-H."/>
            <person name="Zhou M."/>
            <person name="Andersen M.R."/>
            <person name="Archer D.B."/>
            <person name="Baker S.E."/>
            <person name="Benoit I."/>
            <person name="Brakhage A.A."/>
            <person name="Braus G.H."/>
            <person name="Fischer R."/>
            <person name="Frisvad J.C."/>
            <person name="Goldman G.H."/>
            <person name="Houbraken J."/>
            <person name="Oakley B."/>
            <person name="Pocsi I."/>
            <person name="Scazzocchio C."/>
            <person name="Seiboth B."/>
            <person name="vanKuyk P.A."/>
            <person name="Wortman J."/>
            <person name="Dyer P.S."/>
            <person name="Grigoriev I.V."/>
        </authorList>
    </citation>
    <scope>NUCLEOTIDE SEQUENCE [LARGE SCALE GENOMIC DNA]</scope>
    <source>
        <strain evidence="4">DTO 134E9</strain>
    </source>
</reference>
<dbReference type="Pfam" id="PF05729">
    <property type="entry name" value="NACHT"/>
    <property type="match status" value="1"/>
</dbReference>
<dbReference type="Proteomes" id="UP000184383">
    <property type="component" value="Unassembled WGS sequence"/>
</dbReference>
<feature type="coiled-coil region" evidence="1">
    <location>
        <begin position="1434"/>
        <end position="1461"/>
    </location>
</feature>
<dbReference type="SMART" id="SM00382">
    <property type="entry name" value="AAA"/>
    <property type="match status" value="1"/>
</dbReference>
<organism evidence="3 4">
    <name type="scientific">Aspergillus wentii DTO 134E9</name>
    <dbReference type="NCBI Taxonomy" id="1073089"/>
    <lineage>
        <taxon>Eukaryota</taxon>
        <taxon>Fungi</taxon>
        <taxon>Dikarya</taxon>
        <taxon>Ascomycota</taxon>
        <taxon>Pezizomycotina</taxon>
        <taxon>Eurotiomycetes</taxon>
        <taxon>Eurotiomycetidae</taxon>
        <taxon>Eurotiales</taxon>
        <taxon>Aspergillaceae</taxon>
        <taxon>Aspergillus</taxon>
        <taxon>Aspergillus subgen. Cremei</taxon>
    </lineage>
</organism>
<dbReference type="InterPro" id="IPR007111">
    <property type="entry name" value="NACHT_NTPase"/>
</dbReference>
<dbReference type="VEuPathDB" id="FungiDB:ASPWEDRAFT_40573"/>
<name>A0A1L9RKB4_ASPWE</name>
<dbReference type="InterPro" id="IPR027417">
    <property type="entry name" value="P-loop_NTPase"/>
</dbReference>
<gene>
    <name evidence="3" type="ORF">ASPWEDRAFT_40573</name>
</gene>
<keyword evidence="4" id="KW-1185">Reference proteome</keyword>
<evidence type="ECO:0000259" key="2">
    <source>
        <dbReference type="SMART" id="SM00382"/>
    </source>
</evidence>
<dbReference type="EMBL" id="KV878212">
    <property type="protein sequence ID" value="OJJ35372.1"/>
    <property type="molecule type" value="Genomic_DNA"/>
</dbReference>
<dbReference type="SUPFAM" id="SSF52540">
    <property type="entry name" value="P-loop containing nucleoside triphosphate hydrolases"/>
    <property type="match status" value="1"/>
</dbReference>
<sequence length="1663" mass="188145">MDAVVVIELQARPKPPSQPTGSQYAAKSPCPEWTVDICVSGKKSLRDVALKDPLSTEQRRLCSWYLEEYTQKTPYSVEPGEDARALLEEYPKRLWRELRLAEVVSSLENAGWGKPQRLIIRPSEYGRPLEDSNSTIHQLFWETLEYLDKTTTFGWQVIIERHLSPAGGAGFSPTKRVRSWDVRREDVTTVNILLVIARDTSRNPETYNDVCPFLAFEALSKVQQKLNGGGGRLRFHVEIARPGTFASLKEHLRRAKQVNGPGYFQIVHFDMHGTVKTINRVKVGLLYFGRKRSDGLHAVPALNVANLLREYEIPSVVLNACNSARASSGDDANIASVLQRRGGVGNVLAMSFKVSSAAVDLFFASFYQSLLIDRLTFVASSSKAREALRANMLRPARFGLERELLDAFVPVLYGCGDDCPLVEDDASQNDSVENSALFSSTSTTIPTVSSLPYLKPVGRDLDLMRLEKVLFESPIVYLHGPAGVGKSSLLRYAAELWLKTCFANAVVVIDFAMERILSGPDFANAVLNQLLQTQAQSERPQLWTIPSLRKQSHSLDAIQDIITNVLSTCDAILIIDGLDMLFSPFRAHVASNSPHAGSARLEIFEIIKSIVMSSTSPELGGRSRVVLIARRIDHQWLGAIFNQASTVQSFELQSLELSDSIELSQNILSNAGEDVAKWGSRDFDWLEAIIDLLHGIPLALMEILPLQREFRIPWREFYNRLHGGLFNSLPDLKGRGPYPILEELFYLSAALPRDCFVLLLLFSCYWGETPPLEVFERLFLTVSREENGPSTQIGSEQESLVEWYSNILGLAIDRGYIRCELGSNIAWVHPLFTIYARAFVPQFTPHLRHPWMQELILKSIQLIPFRWQGTKGSPTGGYDGASEPCIRFTKCGGDANVLTCIKLGLELASQIPTTQLPIHLLQSYLEDNSISIHMGDSFLDFLSLCVERSRGDDALDSTPLGFCVMSIAGILENKRLFLWCRDRGQKLMHLCIDMVQILDQYHWANPLPKNTIYKALLLLPLFHHRGIFDAHMSTLHGIQGIGVLKDKTSKDLREIFQELCTNNRVTSLPAELFLKPELLGSLKHELDMLIRGLDGHEFSESSMQNDIKSASKIPDMPNWQDPFQRLIHKHTQGAARAELAEASRCSPWKIRVEFPKRNHVLSPILQDLEDATDTGDCAEAFLQHVKLLCDALDKTLFGEADQHIESLRKLCRMMAGLDILGPHLDNLKKEVNQRRLRFEFALSLFPSVEGGWRGDAIQVQKEYLSLMADIAPLHCFLASSWCDKMAAKQGGSGYLSAVSREKMRQIMRNHTGFLGNPDSVKSMTVIQENFLETLMLAKQAMKQKEFSTCLAHVDSLEELIEKNDWLRDIFKELNAVETIREACRRDMSFYDRLYTWSSAVLDGEYDRAQSVIDEISNLSLSELPEAWAPDHLVRLQAATKLEQLMEEIADARSHYDIERVRELHAEFTSSWKRYKPMNISEVEDAITENLEWLLEQLLNNMQWQKGLEVCDKGLEYFASLDEETSFGRQQLDIIRERCQAALLNESLFAAEAASDFSACIESLNRLETLWKHQQQTKSQPRPFILRLSEKLVEFLRSCYADGCIPCARWARCQEEHQLCMFYKQNFRHAGDNKEILQKTHDRSVFHAVFGCAHHCPGGYCFLD</sequence>
<accession>A0A1L9RKB4</accession>